<name>A0A7H0LEB7_9SPHN</name>
<organism evidence="2 3">
    <name type="scientific">Sphingomonas alpina</name>
    <dbReference type="NCBI Taxonomy" id="653931"/>
    <lineage>
        <taxon>Bacteria</taxon>
        <taxon>Pseudomonadati</taxon>
        <taxon>Pseudomonadota</taxon>
        <taxon>Alphaproteobacteria</taxon>
        <taxon>Sphingomonadales</taxon>
        <taxon>Sphingomonadaceae</taxon>
        <taxon>Sphingomonas</taxon>
    </lineage>
</organism>
<dbReference type="AlphaFoldDB" id="A0A7H0LEB7"/>
<keyword evidence="1" id="KW-0812">Transmembrane</keyword>
<feature type="transmembrane region" description="Helical" evidence="1">
    <location>
        <begin position="182"/>
        <end position="206"/>
    </location>
</feature>
<feature type="transmembrane region" description="Helical" evidence="1">
    <location>
        <begin position="218"/>
        <end position="246"/>
    </location>
</feature>
<accession>A0A7H0LEB7</accession>
<evidence type="ECO:0000256" key="1">
    <source>
        <dbReference type="SAM" id="Phobius"/>
    </source>
</evidence>
<proteinExistence type="predicted"/>
<feature type="transmembrane region" description="Helical" evidence="1">
    <location>
        <begin position="119"/>
        <end position="141"/>
    </location>
</feature>
<evidence type="ECO:0008006" key="4">
    <source>
        <dbReference type="Google" id="ProtNLM"/>
    </source>
</evidence>
<feature type="transmembrane region" description="Helical" evidence="1">
    <location>
        <begin position="22"/>
        <end position="46"/>
    </location>
</feature>
<gene>
    <name evidence="2" type="ORF">H3Z74_14675</name>
</gene>
<keyword evidence="1" id="KW-1133">Transmembrane helix</keyword>
<dbReference type="Proteomes" id="UP000516148">
    <property type="component" value="Chromosome"/>
</dbReference>
<dbReference type="RefSeq" id="WP_187760351.1">
    <property type="nucleotide sequence ID" value="NZ_JANQBJ010000003.1"/>
</dbReference>
<evidence type="ECO:0000313" key="3">
    <source>
        <dbReference type="Proteomes" id="UP000516148"/>
    </source>
</evidence>
<protein>
    <recommendedName>
        <fullName evidence="4">Glycerophosphoryl diester phosphodiesterase membrane domain-containing protein</fullName>
    </recommendedName>
</protein>
<dbReference type="EMBL" id="CP061038">
    <property type="protein sequence ID" value="QNQ08020.1"/>
    <property type="molecule type" value="Genomic_DNA"/>
</dbReference>
<evidence type="ECO:0000313" key="2">
    <source>
        <dbReference type="EMBL" id="QNQ08020.1"/>
    </source>
</evidence>
<dbReference type="KEGG" id="spap:H3Z74_14675"/>
<feature type="transmembrane region" description="Helical" evidence="1">
    <location>
        <begin position="147"/>
        <end position="170"/>
    </location>
</feature>
<sequence length="259" mass="27365">MKNNMAGALADAWTMWKADRDLLIRVAGLIFFLPRFAVLVLTPSFVAPPVFPGFEAKEAALQSYTAASQQWFLTYGTGPVVISLVTLFGVLALTIMYLGSHRPDTRAALGSAVRLLPRYIVVAILLALPLELFVKASPLLILPALYLAGRLLLVTPAFVAEQPIGILATFRRSWASTQGMGLPLTGLACIAIFGGFLFALPLALIGASLDGAPMANPVIAIIIDAATAAILSAGVVAAILIQVALYRRLASRPVSNIGI</sequence>
<reference evidence="2 3" key="1">
    <citation type="submission" date="2020-09" db="EMBL/GenBank/DDBJ databases">
        <title>Sphingomonas sp., a new species isolated from pork steak.</title>
        <authorList>
            <person name="Heidler von Heilborn D."/>
        </authorList>
    </citation>
    <scope>NUCLEOTIDE SEQUENCE [LARGE SCALE GENOMIC DNA]</scope>
    <source>
        <strain evidence="3">S8-3T</strain>
    </source>
</reference>
<keyword evidence="3" id="KW-1185">Reference proteome</keyword>
<keyword evidence="1" id="KW-0472">Membrane</keyword>
<feature type="transmembrane region" description="Helical" evidence="1">
    <location>
        <begin position="80"/>
        <end position="98"/>
    </location>
</feature>